<feature type="compositionally biased region" description="Low complexity" evidence="1">
    <location>
        <begin position="34"/>
        <end position="44"/>
    </location>
</feature>
<reference evidence="3 4" key="1">
    <citation type="submission" date="2017-03" db="EMBL/GenBank/DDBJ databases">
        <title>Widespread Adenine N6-methylation of Active Genes in Fungi.</title>
        <authorList>
            <consortium name="DOE Joint Genome Institute"/>
            <person name="Mondo S.J."/>
            <person name="Dannebaum R.O."/>
            <person name="Kuo R.C."/>
            <person name="Louie K.B."/>
            <person name="Bewick A.J."/>
            <person name="Labutti K."/>
            <person name="Haridas S."/>
            <person name="Kuo A."/>
            <person name="Salamov A."/>
            <person name="Ahrendt S.R."/>
            <person name="Lau R."/>
            <person name="Bowen B.P."/>
            <person name="Lipzen A."/>
            <person name="Sullivan W."/>
            <person name="Andreopoulos W.B."/>
            <person name="Clum A."/>
            <person name="Lindquist E."/>
            <person name="Daum C."/>
            <person name="Northen T.R."/>
            <person name="Ramamoorthy G."/>
            <person name="Schmitz R.J."/>
            <person name="Gryganskyi A."/>
            <person name="Culley D."/>
            <person name="Magnuson J."/>
            <person name="James T.Y."/>
            <person name="O'Malley M.A."/>
            <person name="Stajich J.E."/>
            <person name="Spatafora J.W."/>
            <person name="Visel A."/>
            <person name="Grigoriev I.V."/>
        </authorList>
    </citation>
    <scope>NUCLEOTIDE SEQUENCE [LARGE SCALE GENOMIC DNA]</scope>
    <source>
        <strain evidence="3 4">NRRL Y-17943</strain>
    </source>
</reference>
<feature type="compositionally biased region" description="Polar residues" evidence="1">
    <location>
        <begin position="300"/>
        <end position="309"/>
    </location>
</feature>
<keyword evidence="4" id="KW-1185">Reference proteome</keyword>
<feature type="compositionally biased region" description="Polar residues" evidence="1">
    <location>
        <begin position="1"/>
        <end position="19"/>
    </location>
</feature>
<comment type="caution">
    <text evidence="3">The sequence shown here is derived from an EMBL/GenBank/DDBJ whole genome shotgun (WGS) entry which is preliminary data.</text>
</comment>
<feature type="transmembrane region" description="Helical" evidence="2">
    <location>
        <begin position="97"/>
        <end position="117"/>
    </location>
</feature>
<dbReference type="GeneID" id="33558790"/>
<keyword evidence="2" id="KW-1133">Transmembrane helix</keyword>
<feature type="transmembrane region" description="Helical" evidence="2">
    <location>
        <begin position="179"/>
        <end position="199"/>
    </location>
</feature>
<evidence type="ECO:0000256" key="1">
    <source>
        <dbReference type="SAM" id="MobiDB-lite"/>
    </source>
</evidence>
<proteinExistence type="predicted"/>
<name>A0A1Y1U9Q7_9TREE</name>
<feature type="compositionally biased region" description="Low complexity" evidence="1">
    <location>
        <begin position="345"/>
        <end position="358"/>
    </location>
</feature>
<feature type="compositionally biased region" description="Acidic residues" evidence="1">
    <location>
        <begin position="69"/>
        <end position="80"/>
    </location>
</feature>
<dbReference type="EMBL" id="NBSH01000015">
    <property type="protein sequence ID" value="ORX34247.1"/>
    <property type="molecule type" value="Genomic_DNA"/>
</dbReference>
<feature type="transmembrane region" description="Helical" evidence="2">
    <location>
        <begin position="211"/>
        <end position="230"/>
    </location>
</feature>
<feature type="region of interest" description="Disordered" evidence="1">
    <location>
        <begin position="289"/>
        <end position="362"/>
    </location>
</feature>
<feature type="region of interest" description="Disordered" evidence="1">
    <location>
        <begin position="1"/>
        <end position="94"/>
    </location>
</feature>
<gene>
    <name evidence="3" type="ORF">BD324DRAFT_637237</name>
</gene>
<dbReference type="InParanoid" id="A0A1Y1U9Q7"/>
<feature type="compositionally biased region" description="Polar residues" evidence="1">
    <location>
        <begin position="316"/>
        <end position="327"/>
    </location>
</feature>
<evidence type="ECO:0000256" key="2">
    <source>
        <dbReference type="SAM" id="Phobius"/>
    </source>
</evidence>
<sequence>MSSYLSNSSTSPRQASFSGTGYEHDDMSHRPRSHSSSSRANRPSVTSRHSSRGRRPSTAFTGSSGSYSEGEDDDEDEEWENGARVGRKTNKKKKDEPMSPVVVVFYVTALYIIFQILTRSDEHEILAHLPQSLRGRSPVGLGGSNVHSDVASHQHYAFPYHLPHLNSPLPSSSETSPGFWRSLLGIVIYPLYLIITLLAIPVPLLLNTAHLILSVLSTVLYPLTSTIRILGRTFILGPLGMIRSMLGVFYPIYTFVGGVIGVGCVMGMGAGWVGQTVLDLIYGKSKNQVKKSSRRRDRSTISARTSSEPVNEHTVEATSHSHATSIIRSVRHSSVEPSKSKTQKSGPLSSVSSNVNPSAARKLVKPDKQGVLDKFASNYEDEYRAEVPLKHTKASGDGVTTGREAQAIGTRKRLHASQSRTGEIGKAW</sequence>
<dbReference type="RefSeq" id="XP_021868525.1">
    <property type="nucleotide sequence ID" value="XM_022016981.1"/>
</dbReference>
<dbReference type="OrthoDB" id="2596726at2759"/>
<dbReference type="Proteomes" id="UP000193218">
    <property type="component" value="Unassembled WGS sequence"/>
</dbReference>
<evidence type="ECO:0000313" key="4">
    <source>
        <dbReference type="Proteomes" id="UP000193218"/>
    </source>
</evidence>
<feature type="region of interest" description="Disordered" evidence="1">
    <location>
        <begin position="390"/>
        <end position="428"/>
    </location>
</feature>
<accession>A0A1Y1U9Q7</accession>
<dbReference type="AlphaFoldDB" id="A0A1Y1U9Q7"/>
<keyword evidence="2" id="KW-0472">Membrane</keyword>
<feature type="transmembrane region" description="Helical" evidence="2">
    <location>
        <begin position="250"/>
        <end position="282"/>
    </location>
</feature>
<keyword evidence="2" id="KW-0812">Transmembrane</keyword>
<evidence type="ECO:0000313" key="3">
    <source>
        <dbReference type="EMBL" id="ORX34247.1"/>
    </source>
</evidence>
<organism evidence="3 4">
    <name type="scientific">Kockovaella imperatae</name>
    <dbReference type="NCBI Taxonomy" id="4999"/>
    <lineage>
        <taxon>Eukaryota</taxon>
        <taxon>Fungi</taxon>
        <taxon>Dikarya</taxon>
        <taxon>Basidiomycota</taxon>
        <taxon>Agaricomycotina</taxon>
        <taxon>Tremellomycetes</taxon>
        <taxon>Tremellales</taxon>
        <taxon>Cuniculitremaceae</taxon>
        <taxon>Kockovaella</taxon>
    </lineage>
</organism>
<protein>
    <submittedName>
        <fullName evidence="3">Uncharacterized protein</fullName>
    </submittedName>
</protein>